<evidence type="ECO:0000256" key="3">
    <source>
        <dbReference type="SAM" id="MobiDB-lite"/>
    </source>
</evidence>
<reference evidence="4 5" key="1">
    <citation type="journal article" date="2019" name="Sci. Rep.">
        <title>A high-quality genome of Eragrostis curvula grass provides insights into Poaceae evolution and supports new strategies to enhance forage quality.</title>
        <authorList>
            <person name="Carballo J."/>
            <person name="Santos B.A.C.M."/>
            <person name="Zappacosta D."/>
            <person name="Garbus I."/>
            <person name="Selva J.P."/>
            <person name="Gallo C.A."/>
            <person name="Diaz A."/>
            <person name="Albertini E."/>
            <person name="Caccamo M."/>
            <person name="Echenique V."/>
        </authorList>
    </citation>
    <scope>NUCLEOTIDE SEQUENCE [LARGE SCALE GENOMIC DNA]</scope>
    <source>
        <strain evidence="5">cv. Victoria</strain>
        <tissue evidence="4">Leaf</tissue>
    </source>
</reference>
<dbReference type="PANTHER" id="PTHR15074">
    <property type="entry name" value="METHYL-CPG-BINDING PROTEIN"/>
    <property type="match status" value="1"/>
</dbReference>
<gene>
    <name evidence="4" type="ORF">EJB05_46835</name>
</gene>
<dbReference type="GO" id="GO:0003677">
    <property type="term" value="F:DNA binding"/>
    <property type="evidence" value="ECO:0007669"/>
    <property type="project" value="InterPro"/>
</dbReference>
<evidence type="ECO:0000256" key="2">
    <source>
        <dbReference type="ARBA" id="ARBA00023242"/>
    </source>
</evidence>
<comment type="subcellular location">
    <subcellularLocation>
        <location evidence="1">Nucleus</location>
    </subcellularLocation>
</comment>
<dbReference type="Gene3D" id="1.10.340.30">
    <property type="entry name" value="Hypothetical protein, domain 2"/>
    <property type="match status" value="1"/>
</dbReference>
<dbReference type="InterPro" id="IPR045138">
    <property type="entry name" value="MeCP2/MBD4"/>
</dbReference>
<dbReference type="GO" id="GO:0006281">
    <property type="term" value="P:DNA repair"/>
    <property type="evidence" value="ECO:0007669"/>
    <property type="project" value="InterPro"/>
</dbReference>
<evidence type="ECO:0008006" key="6">
    <source>
        <dbReference type="Google" id="ProtNLM"/>
    </source>
</evidence>
<evidence type="ECO:0000313" key="4">
    <source>
        <dbReference type="EMBL" id="TVU06800.1"/>
    </source>
</evidence>
<sequence>MEGRKFPNRVASPPPVAEAIPPSVAPGKIGPPNLVIPAAAPSMIAEEEAMRQKKRKRRKQKEMEVPEPEIESPRPLPSETLCSEVDAAVSGKKQEENQAALMAEGEATRLKKRKRRKQKEQMEGPVVPSSSPCPPVTPEPKLKSRGPLAPESLSSVVDVAVRGKNQTAPSIMAEVEVTQLKKPKRRKQKEQVEVPVVPSPSPCPLVTLEPEIESPRPPPPETLCLKVDAAVSGKKQQQEESQAVAASPLLEPVDETVRKEEKKRRKRKKHEEGAASRSQSAVAGAPIVEGEHKTADAVALAPKQGKRELRRVMAQEQSSQSPLPFDIHPQGGEAAADGPKSESVPVRRGSSNRKRMRIETRKQQPLPKDILPLETIAADPNHSDPVAAFLNQFTYKSDRQQKRNSPTFPKTPDRPARLVPRGHSLSGPSKAARSRALNAPVSVSQETGPAKDKKKLVKRMAGKEQRKPKPLQLTAAEKRSDKYRRLPLDQLVPPPCSPHNLLQEKYASDPWKVIVICMLLNRTQGIQVRNILSKFFELYPDPQIAYRADPSEMAQHLVPLGLQKTKTRIIQKFSKGYVEKEWTHITQLCGVGKYAADAYAIFCAGRATEVVPEDHKLVDYWNYVCNELPLVQGSEYIDFSIVADFMSSNVHTMRSGNTQESGMSDELEKVAPNVQELAVCC</sequence>
<dbReference type="Proteomes" id="UP000324897">
    <property type="component" value="Unassembled WGS sequence"/>
</dbReference>
<accession>A0A5J9T5Y0</accession>
<keyword evidence="2" id="KW-0539">Nucleus</keyword>
<keyword evidence="5" id="KW-1185">Reference proteome</keyword>
<evidence type="ECO:0000313" key="5">
    <source>
        <dbReference type="Proteomes" id="UP000324897"/>
    </source>
</evidence>
<proteinExistence type="predicted"/>
<dbReference type="Gramene" id="TVU06800">
    <property type="protein sequence ID" value="TVU06800"/>
    <property type="gene ID" value="EJB05_46835"/>
</dbReference>
<dbReference type="OrthoDB" id="10265068at2759"/>
<dbReference type="EMBL" id="RWGY01000045">
    <property type="protein sequence ID" value="TVU06800.1"/>
    <property type="molecule type" value="Genomic_DNA"/>
</dbReference>
<comment type="caution">
    <text evidence="4">The sequence shown here is derived from an EMBL/GenBank/DDBJ whole genome shotgun (WGS) entry which is preliminary data.</text>
</comment>
<feature type="region of interest" description="Disordered" evidence="3">
    <location>
        <begin position="179"/>
        <end position="454"/>
    </location>
</feature>
<dbReference type="AlphaFoldDB" id="A0A5J9T5Y0"/>
<evidence type="ECO:0000256" key="1">
    <source>
        <dbReference type="ARBA" id="ARBA00004123"/>
    </source>
</evidence>
<name>A0A5J9T5Y0_9POAL</name>
<dbReference type="GO" id="GO:0003824">
    <property type="term" value="F:catalytic activity"/>
    <property type="evidence" value="ECO:0007669"/>
    <property type="project" value="InterPro"/>
</dbReference>
<feature type="region of interest" description="Disordered" evidence="3">
    <location>
        <begin position="1"/>
        <end position="151"/>
    </location>
</feature>
<dbReference type="SUPFAM" id="SSF48150">
    <property type="entry name" value="DNA-glycosylase"/>
    <property type="match status" value="1"/>
</dbReference>
<dbReference type="FunFam" id="1.10.340.30:FF:000007">
    <property type="entry name" value="Methyl-CpG-binding domain protein 4"/>
    <property type="match status" value="1"/>
</dbReference>
<organism evidence="4 5">
    <name type="scientific">Eragrostis curvula</name>
    <name type="common">weeping love grass</name>
    <dbReference type="NCBI Taxonomy" id="38414"/>
    <lineage>
        <taxon>Eukaryota</taxon>
        <taxon>Viridiplantae</taxon>
        <taxon>Streptophyta</taxon>
        <taxon>Embryophyta</taxon>
        <taxon>Tracheophyta</taxon>
        <taxon>Spermatophyta</taxon>
        <taxon>Magnoliopsida</taxon>
        <taxon>Liliopsida</taxon>
        <taxon>Poales</taxon>
        <taxon>Poaceae</taxon>
        <taxon>PACMAD clade</taxon>
        <taxon>Chloridoideae</taxon>
        <taxon>Eragrostideae</taxon>
        <taxon>Eragrostidinae</taxon>
        <taxon>Eragrostis</taxon>
    </lineage>
</organism>
<dbReference type="InterPro" id="IPR011257">
    <property type="entry name" value="DNA_glycosylase"/>
</dbReference>
<dbReference type="GO" id="GO:0005634">
    <property type="term" value="C:nucleus"/>
    <property type="evidence" value="ECO:0007669"/>
    <property type="project" value="UniProtKB-SubCell"/>
</dbReference>
<dbReference type="PANTHER" id="PTHR15074:SF0">
    <property type="entry name" value="METHYL-CPG-BINDING DOMAIN PROTEIN 4-LIKE PROTEIN"/>
    <property type="match status" value="1"/>
</dbReference>
<protein>
    <recommendedName>
        <fullName evidence="6">HhH-GPD domain-containing protein</fullName>
    </recommendedName>
</protein>